<dbReference type="RefSeq" id="WP_169381637.1">
    <property type="nucleotide sequence ID" value="NZ_JAAXLA010000019.1"/>
</dbReference>
<proteinExistence type="predicted"/>
<keyword evidence="1" id="KW-0378">Hydrolase</keyword>
<evidence type="ECO:0000313" key="1">
    <source>
        <dbReference type="EMBL" id="NMH98174.1"/>
    </source>
</evidence>
<dbReference type="InterPro" id="IPR029062">
    <property type="entry name" value="Class_I_gatase-like"/>
</dbReference>
<reference evidence="1 2" key="1">
    <citation type="submission" date="2020-04" db="EMBL/GenBank/DDBJ databases">
        <authorList>
            <person name="Klaysubun C."/>
            <person name="Duangmal K."/>
            <person name="Lipun K."/>
        </authorList>
    </citation>
    <scope>NUCLEOTIDE SEQUENCE [LARGE SCALE GENOMIC DNA]</scope>
    <source>
        <strain evidence="1 2">K10HN5</strain>
    </source>
</reference>
<dbReference type="PANTHER" id="PTHR43235:SF1">
    <property type="entry name" value="GLUTAMINE AMIDOTRANSFERASE PB2B2.05-RELATED"/>
    <property type="match status" value="1"/>
</dbReference>
<sequence>MADPPRRPLIGLTTYGERARYLVWDHQAALLPRSYVDVVTASGGAPVLLPPVLAAAEAVAALDALILTGGPDIGPGHYGAAPHPEAFTPRPERDATELVILHRALDRGIPVLGVCRGAQLLNVGLGGTLSQHLPEVLGHERHNPAPGVFGPTAVRLTAGSRTAELLGERALVHCHHHQAIDRLGRGLVATGRAEDGTIEAVELAGHRFVVGVQWHPEQDVTDIRLVSALVRAAELAAGRHEEVDR</sequence>
<gene>
    <name evidence="1" type="ORF">HF526_12745</name>
</gene>
<dbReference type="PANTHER" id="PTHR43235">
    <property type="entry name" value="GLUTAMINE AMIDOTRANSFERASE PB2B2.05-RELATED"/>
    <property type="match status" value="1"/>
</dbReference>
<dbReference type="Gene3D" id="3.40.50.880">
    <property type="match status" value="1"/>
</dbReference>
<keyword evidence="2" id="KW-1185">Reference proteome</keyword>
<comment type="caution">
    <text evidence="1">The sequence shown here is derived from an EMBL/GenBank/DDBJ whole genome shotgun (WGS) entry which is preliminary data.</text>
</comment>
<dbReference type="Pfam" id="PF07722">
    <property type="entry name" value="Peptidase_C26"/>
    <property type="match status" value="1"/>
</dbReference>
<dbReference type="GO" id="GO:0016787">
    <property type="term" value="F:hydrolase activity"/>
    <property type="evidence" value="ECO:0007669"/>
    <property type="project" value="UniProtKB-KW"/>
</dbReference>
<dbReference type="InterPro" id="IPR011697">
    <property type="entry name" value="Peptidase_C26"/>
</dbReference>
<organism evidence="1 2">
    <name type="scientific">Pseudonocardia acidicola</name>
    <dbReference type="NCBI Taxonomy" id="2724939"/>
    <lineage>
        <taxon>Bacteria</taxon>
        <taxon>Bacillati</taxon>
        <taxon>Actinomycetota</taxon>
        <taxon>Actinomycetes</taxon>
        <taxon>Pseudonocardiales</taxon>
        <taxon>Pseudonocardiaceae</taxon>
        <taxon>Pseudonocardia</taxon>
    </lineage>
</organism>
<dbReference type="Proteomes" id="UP000820669">
    <property type="component" value="Unassembled WGS sequence"/>
</dbReference>
<dbReference type="PROSITE" id="PS51273">
    <property type="entry name" value="GATASE_TYPE_1"/>
    <property type="match status" value="1"/>
</dbReference>
<dbReference type="InterPro" id="IPR044668">
    <property type="entry name" value="PuuD-like"/>
</dbReference>
<dbReference type="SUPFAM" id="SSF52317">
    <property type="entry name" value="Class I glutamine amidotransferase-like"/>
    <property type="match status" value="1"/>
</dbReference>
<dbReference type="EMBL" id="JAAXLA010000019">
    <property type="protein sequence ID" value="NMH98174.1"/>
    <property type="molecule type" value="Genomic_DNA"/>
</dbReference>
<name>A0ABX1SB82_9PSEU</name>
<protein>
    <submittedName>
        <fullName evidence="1">Gamma-glutamyl-gamma-aminobutyrate hydrolase family protein</fullName>
    </submittedName>
</protein>
<accession>A0ABX1SB82</accession>
<evidence type="ECO:0000313" key="2">
    <source>
        <dbReference type="Proteomes" id="UP000820669"/>
    </source>
</evidence>
<dbReference type="CDD" id="cd01745">
    <property type="entry name" value="GATase1_2"/>
    <property type="match status" value="1"/>
</dbReference>